<protein>
    <submittedName>
        <fullName evidence="2">Uncharacterized protein</fullName>
    </submittedName>
</protein>
<keyword evidence="1" id="KW-0472">Membrane</keyword>
<gene>
    <name evidence="2" type="ORF">D9758_010434</name>
</gene>
<proteinExistence type="predicted"/>
<comment type="caution">
    <text evidence="2">The sequence shown here is derived from an EMBL/GenBank/DDBJ whole genome shotgun (WGS) entry which is preliminary data.</text>
</comment>
<evidence type="ECO:0000313" key="2">
    <source>
        <dbReference type="EMBL" id="KAF5345011.1"/>
    </source>
</evidence>
<dbReference type="OrthoDB" id="3008788at2759"/>
<name>A0A8H5FQ45_9AGAR</name>
<organism evidence="2 3">
    <name type="scientific">Tetrapyrgos nigripes</name>
    <dbReference type="NCBI Taxonomy" id="182062"/>
    <lineage>
        <taxon>Eukaryota</taxon>
        <taxon>Fungi</taxon>
        <taxon>Dikarya</taxon>
        <taxon>Basidiomycota</taxon>
        <taxon>Agaricomycotina</taxon>
        <taxon>Agaricomycetes</taxon>
        <taxon>Agaricomycetidae</taxon>
        <taxon>Agaricales</taxon>
        <taxon>Marasmiineae</taxon>
        <taxon>Marasmiaceae</taxon>
        <taxon>Tetrapyrgos</taxon>
    </lineage>
</organism>
<accession>A0A8H5FQ45</accession>
<dbReference type="AlphaFoldDB" id="A0A8H5FQ45"/>
<dbReference type="Proteomes" id="UP000559256">
    <property type="component" value="Unassembled WGS sequence"/>
</dbReference>
<evidence type="ECO:0000256" key="1">
    <source>
        <dbReference type="SAM" id="Phobius"/>
    </source>
</evidence>
<sequence length="314" mass="37253">MSSSFTCHYPYYFSLYSIRSFTDSLSGVLSIFASVAILLIARQIVKQNFEKTPCNHPRTDELMLRCQQLEHQLAVRDSQYEDLQSTTATSHAKYLRLEKHYISNEERYRGQCEELEQRNTLLKSHYEQRRKDFRLLPITLFTERLILANKMWQQKKVTNETQNQLVLREKQVNRNAFEAFGDKLLLSNVIWRQQTELKGLREEVEKLKKGRIRAISSQAKRMVVDTRREGMVGELCKDLTREVEEEKRKVVELQEQHGKEVKSVTAEWETKYRELLREVECLRLGQEARLIEQEISNDMEDRLRSRIKELEGGF</sequence>
<keyword evidence="1" id="KW-1133">Transmembrane helix</keyword>
<evidence type="ECO:0000313" key="3">
    <source>
        <dbReference type="Proteomes" id="UP000559256"/>
    </source>
</evidence>
<dbReference type="EMBL" id="JAACJM010000115">
    <property type="protein sequence ID" value="KAF5345011.1"/>
    <property type="molecule type" value="Genomic_DNA"/>
</dbReference>
<keyword evidence="3" id="KW-1185">Reference proteome</keyword>
<reference evidence="2 3" key="1">
    <citation type="journal article" date="2020" name="ISME J.">
        <title>Uncovering the hidden diversity of litter-decomposition mechanisms in mushroom-forming fungi.</title>
        <authorList>
            <person name="Floudas D."/>
            <person name="Bentzer J."/>
            <person name="Ahren D."/>
            <person name="Johansson T."/>
            <person name="Persson P."/>
            <person name="Tunlid A."/>
        </authorList>
    </citation>
    <scope>NUCLEOTIDE SEQUENCE [LARGE SCALE GENOMIC DNA]</scope>
    <source>
        <strain evidence="2 3">CBS 291.85</strain>
    </source>
</reference>
<feature type="transmembrane region" description="Helical" evidence="1">
    <location>
        <begin position="20"/>
        <end position="41"/>
    </location>
</feature>
<keyword evidence="1" id="KW-0812">Transmembrane</keyword>